<dbReference type="EMBL" id="MK072045">
    <property type="protein sequence ID" value="AYV77499.1"/>
    <property type="molecule type" value="Genomic_DNA"/>
</dbReference>
<dbReference type="Pfam" id="PF02498">
    <property type="entry name" value="Bro-N"/>
    <property type="match status" value="1"/>
</dbReference>
<organism evidence="2">
    <name type="scientific">Dasosvirus sp</name>
    <dbReference type="NCBI Taxonomy" id="2487764"/>
    <lineage>
        <taxon>Viruses</taxon>
        <taxon>Varidnaviria</taxon>
        <taxon>Bamfordvirae</taxon>
        <taxon>Nucleocytoviricota</taxon>
        <taxon>Megaviricetes</taxon>
        <taxon>Imitervirales</taxon>
        <taxon>Mimiviridae</taxon>
        <taxon>Klosneuvirinae</taxon>
    </lineage>
</organism>
<proteinExistence type="predicted"/>
<protein>
    <submittedName>
        <fullName evidence="2">BRO-N domain protein</fullName>
    </submittedName>
</protein>
<dbReference type="SMART" id="SM01040">
    <property type="entry name" value="Bro-N"/>
    <property type="match status" value="1"/>
</dbReference>
<dbReference type="InterPro" id="IPR003497">
    <property type="entry name" value="BRO_N_domain"/>
</dbReference>
<dbReference type="PROSITE" id="PS51750">
    <property type="entry name" value="BRO_N"/>
    <property type="match status" value="1"/>
</dbReference>
<sequence>MSSLVDVYDGILKYNNKDIVIVIDKYSNIWFYGKQIADILEYKNSRLTIIQKVREYNKTTYGEIKEYSKYKYNIQDHAIFINESGLYQLILRSKMRNAIKFQDWIVGEVIPTIRNFGKYEMNEIIKKDMEKLNRH</sequence>
<feature type="domain" description="Bro-N" evidence="1">
    <location>
        <begin position="1"/>
        <end position="117"/>
    </location>
</feature>
<name>A0A3G4ZVN1_9VIRU</name>
<reference evidence="2" key="1">
    <citation type="submission" date="2018-10" db="EMBL/GenBank/DDBJ databases">
        <title>Hidden diversity of soil giant viruses.</title>
        <authorList>
            <person name="Schulz F."/>
            <person name="Alteio L."/>
            <person name="Goudeau D."/>
            <person name="Ryan E.M."/>
            <person name="Malmstrom R.R."/>
            <person name="Blanchard J."/>
            <person name="Woyke T."/>
        </authorList>
    </citation>
    <scope>NUCLEOTIDE SEQUENCE</scope>
    <source>
        <strain evidence="2">DSV1</strain>
    </source>
</reference>
<dbReference type="PANTHER" id="PTHR36180">
    <property type="entry name" value="DNA-BINDING PROTEIN-RELATED-RELATED"/>
    <property type="match status" value="1"/>
</dbReference>
<accession>A0A3G4ZVN1</accession>
<evidence type="ECO:0000259" key="1">
    <source>
        <dbReference type="PROSITE" id="PS51750"/>
    </source>
</evidence>
<gene>
    <name evidence="2" type="ORF">Dasosvirus4_20</name>
</gene>
<evidence type="ECO:0000313" key="2">
    <source>
        <dbReference type="EMBL" id="AYV77499.1"/>
    </source>
</evidence>
<dbReference type="PANTHER" id="PTHR36180:SF2">
    <property type="entry name" value="BRO FAMILY PROTEIN"/>
    <property type="match status" value="1"/>
</dbReference>